<organism evidence="2">
    <name type="scientific">Sesamum angustifolium</name>
    <dbReference type="NCBI Taxonomy" id="2727405"/>
    <lineage>
        <taxon>Eukaryota</taxon>
        <taxon>Viridiplantae</taxon>
        <taxon>Streptophyta</taxon>
        <taxon>Embryophyta</taxon>
        <taxon>Tracheophyta</taxon>
        <taxon>Spermatophyta</taxon>
        <taxon>Magnoliopsida</taxon>
        <taxon>eudicotyledons</taxon>
        <taxon>Gunneridae</taxon>
        <taxon>Pentapetalae</taxon>
        <taxon>asterids</taxon>
        <taxon>lamiids</taxon>
        <taxon>Lamiales</taxon>
        <taxon>Pedaliaceae</taxon>
        <taxon>Sesamum</taxon>
    </lineage>
</organism>
<dbReference type="AlphaFoldDB" id="A0AAW2RGM7"/>
<name>A0AAW2RGM7_9LAMI</name>
<feature type="compositionally biased region" description="Polar residues" evidence="1">
    <location>
        <begin position="107"/>
        <end position="119"/>
    </location>
</feature>
<protein>
    <submittedName>
        <fullName evidence="2">Uncharacterized protein</fullName>
    </submittedName>
</protein>
<feature type="region of interest" description="Disordered" evidence="1">
    <location>
        <begin position="1"/>
        <end position="27"/>
    </location>
</feature>
<evidence type="ECO:0000256" key="1">
    <source>
        <dbReference type="SAM" id="MobiDB-lite"/>
    </source>
</evidence>
<dbReference type="PANTHER" id="PTHR35459:SF2">
    <property type="entry name" value="T1N6.14 PROTEIN"/>
    <property type="match status" value="1"/>
</dbReference>
<reference evidence="2" key="2">
    <citation type="journal article" date="2024" name="Plant">
        <title>Genomic evolution and insights into agronomic trait innovations of Sesamum species.</title>
        <authorList>
            <person name="Miao H."/>
            <person name="Wang L."/>
            <person name="Qu L."/>
            <person name="Liu H."/>
            <person name="Sun Y."/>
            <person name="Le M."/>
            <person name="Wang Q."/>
            <person name="Wei S."/>
            <person name="Zheng Y."/>
            <person name="Lin W."/>
            <person name="Duan Y."/>
            <person name="Cao H."/>
            <person name="Xiong S."/>
            <person name="Wang X."/>
            <person name="Wei L."/>
            <person name="Li C."/>
            <person name="Ma Q."/>
            <person name="Ju M."/>
            <person name="Zhao R."/>
            <person name="Li G."/>
            <person name="Mu C."/>
            <person name="Tian Q."/>
            <person name="Mei H."/>
            <person name="Zhang T."/>
            <person name="Gao T."/>
            <person name="Zhang H."/>
        </authorList>
    </citation>
    <scope>NUCLEOTIDE SEQUENCE</scope>
    <source>
        <strain evidence="2">G01</strain>
    </source>
</reference>
<comment type="caution">
    <text evidence="2">The sequence shown here is derived from an EMBL/GenBank/DDBJ whole genome shotgun (WGS) entry which is preliminary data.</text>
</comment>
<proteinExistence type="predicted"/>
<evidence type="ECO:0000313" key="2">
    <source>
        <dbReference type="EMBL" id="KAL0379530.1"/>
    </source>
</evidence>
<reference evidence="2" key="1">
    <citation type="submission" date="2020-06" db="EMBL/GenBank/DDBJ databases">
        <authorList>
            <person name="Li T."/>
            <person name="Hu X."/>
            <person name="Zhang T."/>
            <person name="Song X."/>
            <person name="Zhang H."/>
            <person name="Dai N."/>
            <person name="Sheng W."/>
            <person name="Hou X."/>
            <person name="Wei L."/>
        </authorList>
    </citation>
    <scope>NUCLEOTIDE SEQUENCE</scope>
    <source>
        <strain evidence="2">G01</strain>
        <tissue evidence="2">Leaf</tissue>
    </source>
</reference>
<sequence>MEEPKPFPGSRKRPLEHVAAHTRNSPQYKMRAVLRDLRPHFVEVLKTPDFQNCKAATEIREGMKLLVDLYKDMTEQSTKLEKCSKSDIDNGQKPLEHQEDVKPAVKHSQNGESTKPSDTQVEGTYIVGVLLLVGTSSHSAVPKLSITGEQKRIFEPQTPSLTEQGGGCPLLTHLASYS</sequence>
<accession>A0AAW2RGM7</accession>
<feature type="compositionally biased region" description="Basic and acidic residues" evidence="1">
    <location>
        <begin position="78"/>
        <end position="103"/>
    </location>
</feature>
<dbReference type="PANTHER" id="PTHR35459">
    <property type="entry name" value="T1N6.14 PROTEIN"/>
    <property type="match status" value="1"/>
</dbReference>
<feature type="region of interest" description="Disordered" evidence="1">
    <location>
        <begin position="78"/>
        <end position="119"/>
    </location>
</feature>
<dbReference type="EMBL" id="JACGWK010000001">
    <property type="protein sequence ID" value="KAL0379530.1"/>
    <property type="molecule type" value="Genomic_DNA"/>
</dbReference>
<gene>
    <name evidence="2" type="ORF">Sangu_0017300</name>
</gene>